<accession>K1RKY2</accession>
<sequence length="318" mass="33737">DADNKAKEAVKAQGQNIANQKGKCRFVGVYSKEFTKDNCGSCQHGVPMSVTQDMVGGPFYSNESQEEANRLAQEAVEAQGQAYVNKNGTCETDNTDPVWEDSEPLETKCEGGKSYKKQVNTNECYGGADERWVEGGDKVCTWTGTYSKEFTKQCADGGVGSKVTIDQDDVTGGPFTSTVSQEDANSKAQAAVEQQGQALADAQGTCTWTGKASKVFTRNNCGTCQHGSSVTVTQDQVGGPFTSNISQADANKKAQDAVNSQGQAVANKNGDCVADSTTPSWSDTGSTRCDGCTSQKQQRDTNPCSSSHNNTRWVNGGG</sequence>
<reference evidence="3" key="1">
    <citation type="journal article" date="2013" name="Environ. Microbiol.">
        <title>Microbiota from the distal guts of lean and obese adolescents exhibit partial functional redundancy besides clear differences in community structure.</title>
        <authorList>
            <person name="Ferrer M."/>
            <person name="Ruiz A."/>
            <person name="Lanza F."/>
            <person name="Haange S.B."/>
            <person name="Oberbach A."/>
            <person name="Till H."/>
            <person name="Bargiela R."/>
            <person name="Campoy C."/>
            <person name="Segura M.T."/>
            <person name="Richter M."/>
            <person name="von Bergen M."/>
            <person name="Seifert J."/>
            <person name="Suarez A."/>
        </authorList>
    </citation>
    <scope>NUCLEOTIDE SEQUENCE</scope>
</reference>
<evidence type="ECO:0000256" key="1">
    <source>
        <dbReference type="SAM" id="MobiDB-lite"/>
    </source>
</evidence>
<comment type="caution">
    <text evidence="3">The sequence shown here is derived from an EMBL/GenBank/DDBJ whole genome shotgun (WGS) entry which is preliminary data.</text>
</comment>
<protein>
    <recommendedName>
        <fullName evidence="2">DUF5977 domain-containing protein</fullName>
    </recommendedName>
</protein>
<feature type="domain" description="DUF5977" evidence="2">
    <location>
        <begin position="146"/>
        <end position="207"/>
    </location>
</feature>
<feature type="compositionally biased region" description="Polar residues" evidence="1">
    <location>
        <begin position="275"/>
        <end position="318"/>
    </location>
</feature>
<organism evidence="3">
    <name type="scientific">human gut metagenome</name>
    <dbReference type="NCBI Taxonomy" id="408170"/>
    <lineage>
        <taxon>unclassified sequences</taxon>
        <taxon>metagenomes</taxon>
        <taxon>organismal metagenomes</taxon>
    </lineage>
</organism>
<dbReference type="Pfam" id="PF19404">
    <property type="entry name" value="DUF5977"/>
    <property type="match status" value="4"/>
</dbReference>
<dbReference type="InterPro" id="IPR046020">
    <property type="entry name" value="DUF5977"/>
</dbReference>
<evidence type="ECO:0000313" key="3">
    <source>
        <dbReference type="EMBL" id="EKC49287.1"/>
    </source>
</evidence>
<proteinExistence type="predicted"/>
<dbReference type="AlphaFoldDB" id="K1RKY2"/>
<feature type="non-terminal residue" evidence="3">
    <location>
        <position position="1"/>
    </location>
</feature>
<feature type="domain" description="DUF5977" evidence="2">
    <location>
        <begin position="1"/>
        <end position="24"/>
    </location>
</feature>
<name>K1RKY2_9ZZZZ</name>
<evidence type="ECO:0000259" key="2">
    <source>
        <dbReference type="Pfam" id="PF19404"/>
    </source>
</evidence>
<feature type="domain" description="DUF5977" evidence="2">
    <location>
        <begin position="30"/>
        <end position="90"/>
    </location>
</feature>
<gene>
    <name evidence="3" type="ORF">LEA_18469</name>
</gene>
<feature type="non-terminal residue" evidence="3">
    <location>
        <position position="318"/>
    </location>
</feature>
<dbReference type="EMBL" id="AJWY01012672">
    <property type="protein sequence ID" value="EKC49287.1"/>
    <property type="molecule type" value="Genomic_DNA"/>
</dbReference>
<feature type="region of interest" description="Disordered" evidence="1">
    <location>
        <begin position="258"/>
        <end position="318"/>
    </location>
</feature>
<feature type="domain" description="DUF5977" evidence="2">
    <location>
        <begin position="212"/>
        <end position="273"/>
    </location>
</feature>